<dbReference type="RefSeq" id="WP_145249512.1">
    <property type="nucleotide sequence ID" value="NZ_CP036278.1"/>
</dbReference>
<evidence type="ECO:0000313" key="2">
    <source>
        <dbReference type="Proteomes" id="UP000315750"/>
    </source>
</evidence>
<keyword evidence="2" id="KW-1185">Reference proteome</keyword>
<organism evidence="1 2">
    <name type="scientific">Aeoliella mucimassa</name>
    <dbReference type="NCBI Taxonomy" id="2527972"/>
    <lineage>
        <taxon>Bacteria</taxon>
        <taxon>Pseudomonadati</taxon>
        <taxon>Planctomycetota</taxon>
        <taxon>Planctomycetia</taxon>
        <taxon>Pirellulales</taxon>
        <taxon>Lacipirellulaceae</taxon>
        <taxon>Aeoliella</taxon>
    </lineage>
</organism>
<name>A0A518ATF1_9BACT</name>
<dbReference type="KEGG" id="amuc:Pan181_42350"/>
<dbReference type="Proteomes" id="UP000315750">
    <property type="component" value="Chromosome"/>
</dbReference>
<dbReference type="EMBL" id="CP036278">
    <property type="protein sequence ID" value="QDU58010.1"/>
    <property type="molecule type" value="Genomic_DNA"/>
</dbReference>
<proteinExistence type="predicted"/>
<accession>A0A518ATF1</accession>
<dbReference type="AlphaFoldDB" id="A0A518ATF1"/>
<sequence length="316" mass="34046">MLVACLPYGSDDSQLRRVLAGMPAVDAVVLPAAGVDEGAVWLEQLLPALRREIFLQPELQILVSVDREGLESTLRTAAEMLCQANSEETSLARTGTRGEVGQVVEWLAAGESLAHSRTGASLSDEAILDTASIRFGAAPIVEVCEIGASLVISESPAPGSLILGAIYQSLGIAGNDWHRLATAETLARLVESPHEARPLWLEVTDDGQLELVGLPTLTVEMLEASLETLREEVARDPSPAVTIGLDQTTIEQIAPGRFSLHPITVQPAAGRYAVEITYRESAEAPPQKWPTSISRLQAEWEAQVWTAKEWSQRLSS</sequence>
<evidence type="ECO:0000313" key="1">
    <source>
        <dbReference type="EMBL" id="QDU58010.1"/>
    </source>
</evidence>
<protein>
    <submittedName>
        <fullName evidence="1">Uncharacterized protein</fullName>
    </submittedName>
</protein>
<reference evidence="1 2" key="1">
    <citation type="submission" date="2019-02" db="EMBL/GenBank/DDBJ databases">
        <title>Deep-cultivation of Planctomycetes and their phenomic and genomic characterization uncovers novel biology.</title>
        <authorList>
            <person name="Wiegand S."/>
            <person name="Jogler M."/>
            <person name="Boedeker C."/>
            <person name="Pinto D."/>
            <person name="Vollmers J."/>
            <person name="Rivas-Marin E."/>
            <person name="Kohn T."/>
            <person name="Peeters S.H."/>
            <person name="Heuer A."/>
            <person name="Rast P."/>
            <person name="Oberbeckmann S."/>
            <person name="Bunk B."/>
            <person name="Jeske O."/>
            <person name="Meyerdierks A."/>
            <person name="Storesund J.E."/>
            <person name="Kallscheuer N."/>
            <person name="Luecker S."/>
            <person name="Lage O.M."/>
            <person name="Pohl T."/>
            <person name="Merkel B.J."/>
            <person name="Hornburger P."/>
            <person name="Mueller R.-W."/>
            <person name="Bruemmer F."/>
            <person name="Labrenz M."/>
            <person name="Spormann A.M."/>
            <person name="Op den Camp H."/>
            <person name="Overmann J."/>
            <person name="Amann R."/>
            <person name="Jetten M.S.M."/>
            <person name="Mascher T."/>
            <person name="Medema M.H."/>
            <person name="Devos D.P."/>
            <person name="Kaster A.-K."/>
            <person name="Ovreas L."/>
            <person name="Rohde M."/>
            <person name="Galperin M.Y."/>
            <person name="Jogler C."/>
        </authorList>
    </citation>
    <scope>NUCLEOTIDE SEQUENCE [LARGE SCALE GENOMIC DNA]</scope>
    <source>
        <strain evidence="1 2">Pan181</strain>
    </source>
</reference>
<gene>
    <name evidence="1" type="ORF">Pan181_42350</name>
</gene>